<protein>
    <submittedName>
        <fullName evidence="2">Uncharacterized protein</fullName>
    </submittedName>
</protein>
<feature type="chain" id="PRO_5043509494" evidence="1">
    <location>
        <begin position="29"/>
        <end position="79"/>
    </location>
</feature>
<feature type="signal peptide" evidence="1">
    <location>
        <begin position="1"/>
        <end position="28"/>
    </location>
</feature>
<dbReference type="EMBL" id="JACYTR010000004">
    <property type="protein sequence ID" value="MBD8524698.1"/>
    <property type="molecule type" value="Genomic_DNA"/>
</dbReference>
<accession>A0AAW3ZEY6</accession>
<reference evidence="2 3" key="1">
    <citation type="submission" date="2020-09" db="EMBL/GenBank/DDBJ databases">
        <title>Pseudoxanthomonas sp. CAU 1598 isolated from sand of Yaerae Beach.</title>
        <authorList>
            <person name="Kim W."/>
        </authorList>
    </citation>
    <scope>NUCLEOTIDE SEQUENCE [LARGE SCALE GENOMIC DNA]</scope>
    <source>
        <strain evidence="2 3">CAU 1598</strain>
    </source>
</reference>
<keyword evidence="1" id="KW-0732">Signal</keyword>
<gene>
    <name evidence="2" type="ORF">IFO71_02995</name>
</gene>
<organism evidence="2 3">
    <name type="scientific">Pseudomarimonas arenosa</name>
    <dbReference type="NCBI Taxonomy" id="2774145"/>
    <lineage>
        <taxon>Bacteria</taxon>
        <taxon>Pseudomonadati</taxon>
        <taxon>Pseudomonadota</taxon>
        <taxon>Gammaproteobacteria</taxon>
        <taxon>Lysobacterales</taxon>
        <taxon>Lysobacteraceae</taxon>
        <taxon>Pseudomarimonas</taxon>
    </lineage>
</organism>
<evidence type="ECO:0000313" key="2">
    <source>
        <dbReference type="EMBL" id="MBD8524698.1"/>
    </source>
</evidence>
<dbReference type="RefSeq" id="WP_192028051.1">
    <property type="nucleotide sequence ID" value="NZ_JACYTR010000004.1"/>
</dbReference>
<evidence type="ECO:0000256" key="1">
    <source>
        <dbReference type="SAM" id="SignalP"/>
    </source>
</evidence>
<proteinExistence type="predicted"/>
<keyword evidence="3" id="KW-1185">Reference proteome</keyword>
<comment type="caution">
    <text evidence="2">The sequence shown here is derived from an EMBL/GenBank/DDBJ whole genome shotgun (WGS) entry which is preliminary data.</text>
</comment>
<dbReference type="Proteomes" id="UP000613768">
    <property type="component" value="Unassembled WGS sequence"/>
</dbReference>
<name>A0AAW3ZEY6_9GAMM</name>
<dbReference type="AlphaFoldDB" id="A0AAW3ZEY6"/>
<evidence type="ECO:0000313" key="3">
    <source>
        <dbReference type="Proteomes" id="UP000613768"/>
    </source>
</evidence>
<sequence>MYNRKIAKLQHLGLALFLAATLPLNAQAGVTPFATTNPDAVTKFAAWWTGLLSKLYSATGIKGDEEGGSVDPETGDPLP</sequence>